<name>A0ABT2IRL6_9FLAO</name>
<protein>
    <submittedName>
        <fullName evidence="4">T9SS type A sorting domain-containing protein</fullName>
    </submittedName>
</protein>
<dbReference type="NCBIfam" id="TIGR04183">
    <property type="entry name" value="Por_Secre_tail"/>
    <property type="match status" value="1"/>
</dbReference>
<comment type="caution">
    <text evidence="4">The sequence shown here is derived from an EMBL/GenBank/DDBJ whole genome shotgun (WGS) entry which is preliminary data.</text>
</comment>
<accession>A0ABT2IRL6</accession>
<dbReference type="InterPro" id="IPR026444">
    <property type="entry name" value="Secre_tail"/>
</dbReference>
<dbReference type="InterPro" id="IPR045474">
    <property type="entry name" value="GEVED"/>
</dbReference>
<evidence type="ECO:0000313" key="5">
    <source>
        <dbReference type="Proteomes" id="UP001525566"/>
    </source>
</evidence>
<reference evidence="4 5" key="1">
    <citation type="submission" date="2022-09" db="EMBL/GenBank/DDBJ databases">
        <title>Chryseobacterium oleae sp.nov., isolated from the inter-root soil of Pyrola calliantha H. Andr. in Tibet.</title>
        <authorList>
            <person name="Li Z."/>
        </authorList>
    </citation>
    <scope>NUCLEOTIDE SEQUENCE [LARGE SCALE GENOMIC DNA]</scope>
    <source>
        <strain evidence="5">pc1-10</strain>
    </source>
</reference>
<organism evidence="4 5">
    <name type="scientific">Chryseobacterium herbae</name>
    <dbReference type="NCBI Taxonomy" id="2976476"/>
    <lineage>
        <taxon>Bacteria</taxon>
        <taxon>Pseudomonadati</taxon>
        <taxon>Bacteroidota</taxon>
        <taxon>Flavobacteriia</taxon>
        <taxon>Flavobacteriales</taxon>
        <taxon>Weeksellaceae</taxon>
        <taxon>Chryseobacterium group</taxon>
        <taxon>Chryseobacterium</taxon>
    </lineage>
</organism>
<proteinExistence type="predicted"/>
<gene>
    <name evidence="4" type="ORF">N0B48_06140</name>
</gene>
<evidence type="ECO:0000259" key="2">
    <source>
        <dbReference type="Pfam" id="PF18962"/>
    </source>
</evidence>
<evidence type="ECO:0000313" key="4">
    <source>
        <dbReference type="EMBL" id="MCT2561453.1"/>
    </source>
</evidence>
<evidence type="ECO:0000256" key="1">
    <source>
        <dbReference type="ARBA" id="ARBA00022729"/>
    </source>
</evidence>
<dbReference type="Pfam" id="PF20009">
    <property type="entry name" value="GEVED"/>
    <property type="match status" value="1"/>
</dbReference>
<dbReference type="Proteomes" id="UP001525566">
    <property type="component" value="Unassembled WGS sequence"/>
</dbReference>
<feature type="domain" description="Secretion system C-terminal sorting" evidence="2">
    <location>
        <begin position="183"/>
        <end position="251"/>
    </location>
</feature>
<keyword evidence="5" id="KW-1185">Reference proteome</keyword>
<dbReference type="EMBL" id="JAOAMU010000001">
    <property type="protein sequence ID" value="MCT2561453.1"/>
    <property type="molecule type" value="Genomic_DNA"/>
</dbReference>
<dbReference type="Pfam" id="PF18962">
    <property type="entry name" value="Por_Secre_tail"/>
    <property type="match status" value="1"/>
</dbReference>
<sequence length="254" mass="28381">MKIYYIFSTLLMVLYGNSMYSQTYCNPTYSEDCDLWRITQVTIPQVSFDNSFATGTCVSGRDRTSIIINLNTGTNYTLNVSTTYWISCGMSIDFNVDGDFDDAGEALFLPSYIGNQYQTYTGDFTIPSSVVAGNYRMRIWNRLANSGDGDSACGSYGYGTWTDYTVKIGQLSTLEVTKSTVKIYPNPVSDVLNIEDTKTIKSVEIYDFSGKLIRNEVSSNNKKTSVKLSDLVPGTYTAKIISDKEIQNVKFIKN</sequence>
<dbReference type="RefSeq" id="WP_259837507.1">
    <property type="nucleotide sequence ID" value="NZ_JAOAMU010000001.1"/>
</dbReference>
<feature type="domain" description="GEVED" evidence="3">
    <location>
        <begin position="92"/>
        <end position="166"/>
    </location>
</feature>
<keyword evidence="1" id="KW-0732">Signal</keyword>
<evidence type="ECO:0000259" key="3">
    <source>
        <dbReference type="Pfam" id="PF20009"/>
    </source>
</evidence>